<organism evidence="4 5">
    <name type="scientific">Micrococcus terreus</name>
    <dbReference type="NCBI Taxonomy" id="574650"/>
    <lineage>
        <taxon>Bacteria</taxon>
        <taxon>Bacillati</taxon>
        <taxon>Actinomycetota</taxon>
        <taxon>Actinomycetes</taxon>
        <taxon>Micrococcales</taxon>
        <taxon>Micrococcaceae</taxon>
        <taxon>Micrococcus</taxon>
    </lineage>
</organism>
<dbReference type="InterPro" id="IPR027417">
    <property type="entry name" value="P-loop_NTPase"/>
</dbReference>
<dbReference type="EMBL" id="FPCG01000009">
    <property type="protein sequence ID" value="SFV24021.1"/>
    <property type="molecule type" value="Genomic_DNA"/>
</dbReference>
<dbReference type="AlphaFoldDB" id="A0A1I7MQ46"/>
<keyword evidence="5" id="KW-1185">Reference proteome</keyword>
<reference evidence="4 5" key="1">
    <citation type="submission" date="2016-10" db="EMBL/GenBank/DDBJ databases">
        <authorList>
            <person name="de Groot N.N."/>
        </authorList>
    </citation>
    <scope>NUCLEOTIDE SEQUENCE [LARGE SCALE GENOMIC DNA]</scope>
    <source>
        <strain evidence="4 5">CGMCC 1.7054</strain>
    </source>
</reference>
<dbReference type="PANTHER" id="PTHR43158:SF2">
    <property type="entry name" value="SKFA PEPTIDE EXPORT ATP-BINDING PROTEIN SKFE"/>
    <property type="match status" value="1"/>
</dbReference>
<dbReference type="PANTHER" id="PTHR43158">
    <property type="entry name" value="SKFA PEPTIDE EXPORT ATP-BINDING PROTEIN SKFE"/>
    <property type="match status" value="1"/>
</dbReference>
<dbReference type="Proteomes" id="UP000198881">
    <property type="component" value="Unassembled WGS sequence"/>
</dbReference>
<dbReference type="GO" id="GO:0005524">
    <property type="term" value="F:ATP binding"/>
    <property type="evidence" value="ECO:0007669"/>
    <property type="project" value="UniProtKB-KW"/>
</dbReference>
<gene>
    <name evidence="4" type="ORF">SAMN04487966_10968</name>
</gene>
<evidence type="ECO:0000256" key="1">
    <source>
        <dbReference type="ARBA" id="ARBA00022741"/>
    </source>
</evidence>
<keyword evidence="1" id="KW-0547">Nucleotide-binding</keyword>
<dbReference type="SMART" id="SM00382">
    <property type="entry name" value="AAA"/>
    <property type="match status" value="1"/>
</dbReference>
<dbReference type="PROSITE" id="PS50893">
    <property type="entry name" value="ABC_TRANSPORTER_2"/>
    <property type="match status" value="1"/>
</dbReference>
<dbReference type="SUPFAM" id="SSF52540">
    <property type="entry name" value="P-loop containing nucleoside triphosphate hydrolases"/>
    <property type="match status" value="1"/>
</dbReference>
<protein>
    <submittedName>
        <fullName evidence="4">NitT/TauT family transport system ATP-binding protein</fullName>
    </submittedName>
</protein>
<dbReference type="InterPro" id="IPR003439">
    <property type="entry name" value="ABC_transporter-like_ATP-bd"/>
</dbReference>
<evidence type="ECO:0000313" key="4">
    <source>
        <dbReference type="EMBL" id="SFV24021.1"/>
    </source>
</evidence>
<accession>A0A1I7MQ46</accession>
<keyword evidence="2 4" id="KW-0067">ATP-binding</keyword>
<sequence length="194" mass="22129">MLEFDDLSFRFRDYLFKDYSDRIVENRVGIVGRNGTGKTTLLKLVDGRLEPEHGALRVSGETYLVDYDLGRFKHFHARDLLSLCSVLESFDTRRALEYVEQLGMTDYLDVPVGELSKGTAKKVSLVMGLCSRAEILLLDEPFEGLDRQSNDYLTALLKTEDRRCIVVSHDLEELERSVEAVYAVTGRRLERAVS</sequence>
<name>A0A1I7MQ46_9MICC</name>
<dbReference type="GO" id="GO:0016887">
    <property type="term" value="F:ATP hydrolysis activity"/>
    <property type="evidence" value="ECO:0007669"/>
    <property type="project" value="InterPro"/>
</dbReference>
<dbReference type="STRING" id="574650.SAMN04487966_10968"/>
<proteinExistence type="predicted"/>
<evidence type="ECO:0000259" key="3">
    <source>
        <dbReference type="PROSITE" id="PS50893"/>
    </source>
</evidence>
<dbReference type="Gene3D" id="3.40.50.300">
    <property type="entry name" value="P-loop containing nucleotide triphosphate hydrolases"/>
    <property type="match status" value="1"/>
</dbReference>
<dbReference type="InterPro" id="IPR003593">
    <property type="entry name" value="AAA+_ATPase"/>
</dbReference>
<evidence type="ECO:0000256" key="2">
    <source>
        <dbReference type="ARBA" id="ARBA00022840"/>
    </source>
</evidence>
<feature type="domain" description="ABC transporter" evidence="3">
    <location>
        <begin position="2"/>
        <end position="193"/>
    </location>
</feature>
<dbReference type="Pfam" id="PF00005">
    <property type="entry name" value="ABC_tran"/>
    <property type="match status" value="1"/>
</dbReference>
<evidence type="ECO:0000313" key="5">
    <source>
        <dbReference type="Proteomes" id="UP000198881"/>
    </source>
</evidence>